<evidence type="ECO:0000313" key="1">
    <source>
        <dbReference type="EMBL" id="MBB4133946.1"/>
    </source>
</evidence>
<organism evidence="1 2">
    <name type="scientific">Gordonia humi</name>
    <dbReference type="NCBI Taxonomy" id="686429"/>
    <lineage>
        <taxon>Bacteria</taxon>
        <taxon>Bacillati</taxon>
        <taxon>Actinomycetota</taxon>
        <taxon>Actinomycetes</taxon>
        <taxon>Mycobacteriales</taxon>
        <taxon>Gordoniaceae</taxon>
        <taxon>Gordonia</taxon>
    </lineage>
</organism>
<comment type="caution">
    <text evidence="1">The sequence shown here is derived from an EMBL/GenBank/DDBJ whole genome shotgun (WGS) entry which is preliminary data.</text>
</comment>
<dbReference type="Gene3D" id="3.30.530.20">
    <property type="match status" value="1"/>
</dbReference>
<reference evidence="1 2" key="1">
    <citation type="submission" date="2020-08" db="EMBL/GenBank/DDBJ databases">
        <title>Sequencing the genomes of 1000 actinobacteria strains.</title>
        <authorList>
            <person name="Klenk H.-P."/>
        </authorList>
    </citation>
    <scope>NUCLEOTIDE SEQUENCE [LARGE SCALE GENOMIC DNA]</scope>
    <source>
        <strain evidence="1 2">DSM 45298</strain>
    </source>
</reference>
<keyword evidence="2" id="KW-1185">Reference proteome</keyword>
<gene>
    <name evidence="1" type="ORF">BKA16_000498</name>
</gene>
<dbReference type="SUPFAM" id="SSF55961">
    <property type="entry name" value="Bet v1-like"/>
    <property type="match status" value="1"/>
</dbReference>
<dbReference type="Pfam" id="PF10604">
    <property type="entry name" value="Polyketide_cyc2"/>
    <property type="match status" value="1"/>
</dbReference>
<dbReference type="RefSeq" id="WP_183369123.1">
    <property type="nucleotide sequence ID" value="NZ_BAABHL010000112.1"/>
</dbReference>
<dbReference type="InterPro" id="IPR019587">
    <property type="entry name" value="Polyketide_cyclase/dehydratase"/>
</dbReference>
<accession>A0A840EVT5</accession>
<protein>
    <submittedName>
        <fullName evidence="1">Uncharacterized protein YndB with AHSA1/START domain</fullName>
    </submittedName>
</protein>
<proteinExistence type="predicted"/>
<dbReference type="Proteomes" id="UP000551501">
    <property type="component" value="Unassembled WGS sequence"/>
</dbReference>
<name>A0A840EVT5_9ACTN</name>
<sequence length="160" mass="17805">MTAAYEELIEETCDVDAAPALVWGLINDPRRMSEWSPQVDSVRLRGGTEELGPGTEFSNLNHEGGLTWATHGTIVRFESEREMAFRIRENAAVWSFRLEPIPGGGTHITQQRQTPGGLSSYSLELTESHFGGQERFTQTLRAGMRQTLARIKAAAEDAER</sequence>
<dbReference type="CDD" id="cd07812">
    <property type="entry name" value="SRPBCC"/>
    <property type="match status" value="1"/>
</dbReference>
<dbReference type="AlphaFoldDB" id="A0A840EVT5"/>
<dbReference type="EMBL" id="JACIFP010000001">
    <property type="protein sequence ID" value="MBB4133946.1"/>
    <property type="molecule type" value="Genomic_DNA"/>
</dbReference>
<dbReference type="InterPro" id="IPR023393">
    <property type="entry name" value="START-like_dom_sf"/>
</dbReference>
<evidence type="ECO:0000313" key="2">
    <source>
        <dbReference type="Proteomes" id="UP000551501"/>
    </source>
</evidence>